<organism evidence="2 3">
    <name type="scientific">Candidatus Allofournierella pullistercoris</name>
    <dbReference type="NCBI Taxonomy" id="2838597"/>
    <lineage>
        <taxon>Bacteria</taxon>
        <taxon>Bacillati</taxon>
        <taxon>Bacillota</taxon>
        <taxon>Clostridia</taxon>
        <taxon>Eubacteriales</taxon>
        <taxon>Oscillospiraceae</taxon>
        <taxon>Allofournierella</taxon>
    </lineage>
</organism>
<keyword evidence="2" id="KW-0413">Isomerase</keyword>
<name>A0A948T3A8_9FIRM</name>
<feature type="domain" description="Xylose isomerase-like TIM barrel" evidence="1">
    <location>
        <begin position="20"/>
        <end position="269"/>
    </location>
</feature>
<gene>
    <name evidence="2" type="ORF">H9882_07035</name>
</gene>
<dbReference type="SUPFAM" id="SSF51658">
    <property type="entry name" value="Xylose isomerase-like"/>
    <property type="match status" value="1"/>
</dbReference>
<dbReference type="GO" id="GO:0016853">
    <property type="term" value="F:isomerase activity"/>
    <property type="evidence" value="ECO:0007669"/>
    <property type="project" value="UniProtKB-KW"/>
</dbReference>
<accession>A0A948T3A8</accession>
<evidence type="ECO:0000313" key="2">
    <source>
        <dbReference type="EMBL" id="MBU3806628.1"/>
    </source>
</evidence>
<reference evidence="2" key="2">
    <citation type="submission" date="2021-04" db="EMBL/GenBank/DDBJ databases">
        <authorList>
            <person name="Gilroy R."/>
        </authorList>
    </citation>
    <scope>NUCLEOTIDE SEQUENCE</scope>
    <source>
        <strain evidence="2">B5_2728</strain>
    </source>
</reference>
<dbReference type="InterPro" id="IPR013022">
    <property type="entry name" value="Xyl_isomerase-like_TIM-brl"/>
</dbReference>
<dbReference type="PANTHER" id="PTHR12110">
    <property type="entry name" value="HYDROXYPYRUVATE ISOMERASE"/>
    <property type="match status" value="1"/>
</dbReference>
<proteinExistence type="predicted"/>
<evidence type="ECO:0000259" key="1">
    <source>
        <dbReference type="Pfam" id="PF01261"/>
    </source>
</evidence>
<dbReference type="InterPro" id="IPR036237">
    <property type="entry name" value="Xyl_isomerase-like_sf"/>
</dbReference>
<dbReference type="PANTHER" id="PTHR12110:SF53">
    <property type="entry name" value="BLR5974 PROTEIN"/>
    <property type="match status" value="1"/>
</dbReference>
<dbReference type="Gene3D" id="3.20.20.150">
    <property type="entry name" value="Divalent-metal-dependent TIM barrel enzymes"/>
    <property type="match status" value="1"/>
</dbReference>
<protein>
    <submittedName>
        <fullName evidence="2">Sugar phosphate isomerase/epimerase</fullName>
    </submittedName>
</protein>
<dbReference type="Pfam" id="PF01261">
    <property type="entry name" value="AP_endonuc_2"/>
    <property type="match status" value="1"/>
</dbReference>
<evidence type="ECO:0000313" key="3">
    <source>
        <dbReference type="Proteomes" id="UP000713596"/>
    </source>
</evidence>
<sequence>MLIPAVRAHDYGRAEPDILFRRIRQDGYTAVMLAYQKAIEGIGSYYQVDQEVIHKTQVTLQMNGLELRTLGVYMELGMVDEELRGQAVDQFLAGLKVAAAMGVPTVATETTPLHKQPSVTRQQAMKSLERSLGEILPHAQDLGVQVCVEPVYYHTLATPEMCAKLLKDMASPWLKLTFDPVNVMDPEQVATQEQLWDRCMEYMGPAIRLMHIKGVCWQDGKLVKSSLEDSVVDYQGLFDRVSRLGLSMHVIREEAVPQRGQEEYAFLKKLCDRYS</sequence>
<dbReference type="Proteomes" id="UP000713596">
    <property type="component" value="Unassembled WGS sequence"/>
</dbReference>
<reference evidence="2" key="1">
    <citation type="journal article" date="2021" name="PeerJ">
        <title>Extensive microbial diversity within the chicken gut microbiome revealed by metagenomics and culture.</title>
        <authorList>
            <person name="Gilroy R."/>
            <person name="Ravi A."/>
            <person name="Getino M."/>
            <person name="Pursley I."/>
            <person name="Horton D.L."/>
            <person name="Alikhan N.F."/>
            <person name="Baker D."/>
            <person name="Gharbi K."/>
            <person name="Hall N."/>
            <person name="Watson M."/>
            <person name="Adriaenssens E.M."/>
            <person name="Foster-Nyarko E."/>
            <person name="Jarju S."/>
            <person name="Secka A."/>
            <person name="Antonio M."/>
            <person name="Oren A."/>
            <person name="Chaudhuri R.R."/>
            <person name="La Ragione R."/>
            <person name="Hildebrand F."/>
            <person name="Pallen M.J."/>
        </authorList>
    </citation>
    <scope>NUCLEOTIDE SEQUENCE</scope>
    <source>
        <strain evidence="2">B5_2728</strain>
    </source>
</reference>
<comment type="caution">
    <text evidence="2">The sequence shown here is derived from an EMBL/GenBank/DDBJ whole genome shotgun (WGS) entry which is preliminary data.</text>
</comment>
<dbReference type="InterPro" id="IPR050312">
    <property type="entry name" value="IolE/XylAMocC-like"/>
</dbReference>
<dbReference type="EMBL" id="JAHLFP010000061">
    <property type="protein sequence ID" value="MBU3806628.1"/>
    <property type="molecule type" value="Genomic_DNA"/>
</dbReference>
<dbReference type="AlphaFoldDB" id="A0A948T3A8"/>